<feature type="region of interest" description="Disordered" evidence="3">
    <location>
        <begin position="37"/>
        <end position="69"/>
    </location>
</feature>
<sequence length="712" mass="82156">MFSDSDSETESVHQLTINEHFAKAYEVKKEREELSKLKEKYGSDYDENGDEEEDSEDAESEDEDGEELTPAVDAAILRTLARIKRKDPSIYEQGKEVFEGRPLEYYAQVSITEGLHLMLQRNKIKQEMSKCPNAPKRTRFYFRSFQLFSLSKREIQSKPLTIRQHALASVLNPSSRSPSPEPLTYVQEQSALRKEAIEAFHSATKKQDEPMDEEESDDDLLVLREKTKDEIEKEEEEYRDFLQREVGEDLEGLITLEPGDSFAAEVEVEPPTKKKKKSKEKAKPKEEDDQEFLMNYILNRGWIDRSQKRLPTYKEVTTSKGKERAHEEDSEAEAESAGNASLDEDDFDDVADRFESSYNFRFEEPEAATIARYPRNIDSLVRRQDTARKDAREKRKARKEEELLQKKEEVKRLKALKLKDLRVKLERIGREGGRSLEESKALQDLDLEGDWDPDAHDRQMADIYAEEEGIGADDEKPQWDDDIDITDIVGVEEEEVESRGDKKKKKKKKRKDVDGDGSGVDINEMDADMAGRGEDDEEWDGTEEMRKRKLDEYMDELYGMEFNDMAGGIPTRFKYASVPQQNYALTPVEILLATDSELNQYMSIKKFAPYRKDSKNWDQKRATRLQELKGKLKDRGVRGGKDGEGEKEKAPKKRKGKKERMKEKAAANDAEVEGVEDVEEPSVNADKGPVVEDVEEVHVKKRRRRHKKSAVS</sequence>
<dbReference type="PANTHER" id="PTHR14490:SF5">
    <property type="entry name" value="PROTEIN KRI1 HOMOLOG"/>
    <property type="match status" value="1"/>
</dbReference>
<feature type="domain" description="Kri1-like C-terminal" evidence="4">
    <location>
        <begin position="548"/>
        <end position="626"/>
    </location>
</feature>
<dbReference type="GO" id="GO:0030686">
    <property type="term" value="C:90S preribosome"/>
    <property type="evidence" value="ECO:0007669"/>
    <property type="project" value="TreeGrafter"/>
</dbReference>
<evidence type="ECO:0000259" key="4">
    <source>
        <dbReference type="Pfam" id="PF12936"/>
    </source>
</evidence>
<feature type="region of interest" description="Disordered" evidence="3">
    <location>
        <begin position="432"/>
        <end position="454"/>
    </location>
</feature>
<feature type="compositionally biased region" description="Basic residues" evidence="3">
    <location>
        <begin position="650"/>
        <end position="659"/>
    </location>
</feature>
<dbReference type="InterPro" id="IPR018034">
    <property type="entry name" value="Kri1"/>
</dbReference>
<comment type="caution">
    <text evidence="5">The sequence shown here is derived from an EMBL/GenBank/DDBJ whole genome shotgun (WGS) entry which is preliminary data.</text>
</comment>
<dbReference type="Proteomes" id="UP001212997">
    <property type="component" value="Unassembled WGS sequence"/>
</dbReference>
<feature type="compositionally biased region" description="Basic residues" evidence="3">
    <location>
        <begin position="699"/>
        <end position="712"/>
    </location>
</feature>
<dbReference type="GO" id="GO:0005730">
    <property type="term" value="C:nucleolus"/>
    <property type="evidence" value="ECO:0007669"/>
    <property type="project" value="TreeGrafter"/>
</dbReference>
<organism evidence="5 6">
    <name type="scientific">Meripilus lineatus</name>
    <dbReference type="NCBI Taxonomy" id="2056292"/>
    <lineage>
        <taxon>Eukaryota</taxon>
        <taxon>Fungi</taxon>
        <taxon>Dikarya</taxon>
        <taxon>Basidiomycota</taxon>
        <taxon>Agaricomycotina</taxon>
        <taxon>Agaricomycetes</taxon>
        <taxon>Polyporales</taxon>
        <taxon>Meripilaceae</taxon>
        <taxon>Meripilus</taxon>
    </lineage>
</organism>
<feature type="region of interest" description="Disordered" evidence="3">
    <location>
        <begin position="487"/>
        <end position="544"/>
    </location>
</feature>
<dbReference type="InterPro" id="IPR024626">
    <property type="entry name" value="Kri1-like_C"/>
</dbReference>
<name>A0AAD5V860_9APHY</name>
<evidence type="ECO:0000256" key="2">
    <source>
        <dbReference type="SAM" id="Coils"/>
    </source>
</evidence>
<feature type="compositionally biased region" description="Acidic residues" evidence="3">
    <location>
        <begin position="44"/>
        <end position="67"/>
    </location>
</feature>
<feature type="region of interest" description="Disordered" evidence="3">
    <location>
        <begin position="374"/>
        <end position="401"/>
    </location>
</feature>
<protein>
    <recommendedName>
        <fullName evidence="4">Kri1-like C-terminal domain-containing protein</fullName>
    </recommendedName>
</protein>
<feature type="compositionally biased region" description="Basic and acidic residues" evidence="3">
    <location>
        <begin position="432"/>
        <end position="443"/>
    </location>
</feature>
<keyword evidence="6" id="KW-1185">Reference proteome</keyword>
<dbReference type="PANTHER" id="PTHR14490">
    <property type="entry name" value="ZINC FINGER, ZZ TYPE"/>
    <property type="match status" value="1"/>
</dbReference>
<feature type="compositionally biased region" description="Acidic residues" evidence="3">
    <location>
        <begin position="487"/>
        <end position="496"/>
    </location>
</feature>
<feature type="region of interest" description="Disordered" evidence="3">
    <location>
        <begin position="309"/>
        <end position="348"/>
    </location>
</feature>
<gene>
    <name evidence="5" type="ORF">NLI96_g3469</name>
</gene>
<feature type="compositionally biased region" description="Basic and acidic residues" evidence="3">
    <location>
        <begin position="380"/>
        <end position="401"/>
    </location>
</feature>
<dbReference type="Pfam" id="PF05178">
    <property type="entry name" value="Kri1"/>
    <property type="match status" value="1"/>
</dbReference>
<keyword evidence="2" id="KW-0175">Coiled coil</keyword>
<proteinExistence type="inferred from homology"/>
<feature type="compositionally biased region" description="Basic residues" evidence="3">
    <location>
        <begin position="501"/>
        <end position="510"/>
    </location>
</feature>
<dbReference type="Pfam" id="PF12936">
    <property type="entry name" value="Kri1_C"/>
    <property type="match status" value="1"/>
</dbReference>
<evidence type="ECO:0000313" key="6">
    <source>
        <dbReference type="Proteomes" id="UP001212997"/>
    </source>
</evidence>
<dbReference type="AlphaFoldDB" id="A0AAD5V860"/>
<evidence type="ECO:0000313" key="5">
    <source>
        <dbReference type="EMBL" id="KAJ3487530.1"/>
    </source>
</evidence>
<feature type="compositionally biased region" description="Basic and acidic residues" evidence="3">
    <location>
        <begin position="612"/>
        <end position="649"/>
    </location>
</feature>
<accession>A0AAD5V860</accession>
<feature type="region of interest" description="Disordered" evidence="3">
    <location>
        <begin position="256"/>
        <end position="288"/>
    </location>
</feature>
<feature type="coiled-coil region" evidence="2">
    <location>
        <begin position="217"/>
        <end position="244"/>
    </location>
</feature>
<feature type="region of interest" description="Disordered" evidence="3">
    <location>
        <begin position="612"/>
        <end position="712"/>
    </location>
</feature>
<reference evidence="5" key="1">
    <citation type="submission" date="2022-07" db="EMBL/GenBank/DDBJ databases">
        <title>Genome Sequence of Physisporinus lineatus.</title>
        <authorList>
            <person name="Buettner E."/>
        </authorList>
    </citation>
    <scope>NUCLEOTIDE SEQUENCE</scope>
    <source>
        <strain evidence="5">VT162</strain>
    </source>
</reference>
<evidence type="ECO:0000256" key="3">
    <source>
        <dbReference type="SAM" id="MobiDB-lite"/>
    </source>
</evidence>
<dbReference type="GO" id="GO:0000447">
    <property type="term" value="P:endonucleolytic cleavage in ITS1 to separate SSU-rRNA from 5.8S rRNA and LSU-rRNA from tricistronic rRNA transcript (SSU-rRNA, 5.8S rRNA, LSU-rRNA)"/>
    <property type="evidence" value="ECO:0007669"/>
    <property type="project" value="TreeGrafter"/>
</dbReference>
<dbReference type="EMBL" id="JANAWD010000089">
    <property type="protein sequence ID" value="KAJ3487530.1"/>
    <property type="molecule type" value="Genomic_DNA"/>
</dbReference>
<evidence type="ECO:0000256" key="1">
    <source>
        <dbReference type="ARBA" id="ARBA00007473"/>
    </source>
</evidence>
<feature type="compositionally biased region" description="Acidic residues" evidence="3">
    <location>
        <begin position="670"/>
        <end position="680"/>
    </location>
</feature>
<comment type="similarity">
    <text evidence="1">Belongs to the KRI1 family.</text>
</comment>